<dbReference type="SUPFAM" id="SSF54236">
    <property type="entry name" value="Ubiquitin-like"/>
    <property type="match status" value="1"/>
</dbReference>
<dbReference type="SUPFAM" id="SSF101238">
    <property type="entry name" value="XPC-binding domain"/>
    <property type="match status" value="1"/>
</dbReference>
<dbReference type="VEuPathDB" id="TrichDB:TRFO_23267"/>
<dbReference type="GO" id="GO:0006289">
    <property type="term" value="P:nucleotide-excision repair"/>
    <property type="evidence" value="ECO:0007669"/>
    <property type="project" value="InterPro"/>
</dbReference>
<comment type="caution">
    <text evidence="3">The sequence shown here is derived from an EMBL/GenBank/DDBJ whole genome shotgun (WGS) entry which is preliminary data.</text>
</comment>
<evidence type="ECO:0000313" key="4">
    <source>
        <dbReference type="Proteomes" id="UP000179807"/>
    </source>
</evidence>
<dbReference type="GeneID" id="94837754"/>
<dbReference type="PROSITE" id="PS50053">
    <property type="entry name" value="UBIQUITIN_2"/>
    <property type="match status" value="1"/>
</dbReference>
<dbReference type="AlphaFoldDB" id="A0A1J4KBB5"/>
<reference evidence="3" key="1">
    <citation type="submission" date="2016-10" db="EMBL/GenBank/DDBJ databases">
        <authorList>
            <person name="Benchimol M."/>
            <person name="Almeida L.G."/>
            <person name="Vasconcelos A.T."/>
            <person name="Perreira-Neves A."/>
            <person name="Rosa I.A."/>
            <person name="Tasca T."/>
            <person name="Bogo M.R."/>
            <person name="de Souza W."/>
        </authorList>
    </citation>
    <scope>NUCLEOTIDE SEQUENCE [LARGE SCALE GENOMIC DNA]</scope>
    <source>
        <strain evidence="3">K</strain>
    </source>
</reference>
<dbReference type="InterPro" id="IPR029071">
    <property type="entry name" value="Ubiquitin-like_domsf"/>
</dbReference>
<protein>
    <recommendedName>
        <fullName evidence="2">Ubiquitin-like domain-containing protein</fullName>
    </recommendedName>
</protein>
<evidence type="ECO:0000256" key="1">
    <source>
        <dbReference type="SAM" id="MobiDB-lite"/>
    </source>
</evidence>
<dbReference type="Proteomes" id="UP000179807">
    <property type="component" value="Unassembled WGS sequence"/>
</dbReference>
<feature type="domain" description="Ubiquitin-like" evidence="2">
    <location>
        <begin position="2"/>
        <end position="75"/>
    </location>
</feature>
<organism evidence="3 4">
    <name type="scientific">Tritrichomonas foetus</name>
    <dbReference type="NCBI Taxonomy" id="1144522"/>
    <lineage>
        <taxon>Eukaryota</taxon>
        <taxon>Metamonada</taxon>
        <taxon>Parabasalia</taxon>
        <taxon>Tritrichomonadida</taxon>
        <taxon>Tritrichomonadidae</taxon>
        <taxon>Tritrichomonas</taxon>
    </lineage>
</organism>
<dbReference type="Pfam" id="PF00240">
    <property type="entry name" value="ubiquitin"/>
    <property type="match status" value="1"/>
</dbReference>
<evidence type="ECO:0000259" key="2">
    <source>
        <dbReference type="PROSITE" id="PS50053"/>
    </source>
</evidence>
<dbReference type="RefSeq" id="XP_068361394.1">
    <property type="nucleotide sequence ID" value="XM_068503050.1"/>
</dbReference>
<dbReference type="InterPro" id="IPR000626">
    <property type="entry name" value="Ubiquitin-like_dom"/>
</dbReference>
<proteinExistence type="predicted"/>
<dbReference type="Gene3D" id="3.10.20.90">
    <property type="entry name" value="Phosphatidylinositol 3-kinase Catalytic Subunit, Chain A, domain 1"/>
    <property type="match status" value="1"/>
</dbReference>
<name>A0A1J4KBB5_9EUKA</name>
<accession>A0A1J4KBB5</accession>
<dbReference type="InterPro" id="IPR036353">
    <property type="entry name" value="XPC-bd_sf"/>
</dbReference>
<dbReference type="GO" id="GO:0003684">
    <property type="term" value="F:damaged DNA binding"/>
    <property type="evidence" value="ECO:0007669"/>
    <property type="project" value="InterPro"/>
</dbReference>
<gene>
    <name evidence="3" type="ORF">TRFO_23267</name>
</gene>
<keyword evidence="4" id="KW-1185">Reference proteome</keyword>
<feature type="region of interest" description="Disordered" evidence="1">
    <location>
        <begin position="175"/>
        <end position="220"/>
    </location>
</feature>
<dbReference type="GO" id="GO:0043161">
    <property type="term" value="P:proteasome-mediated ubiquitin-dependent protein catabolic process"/>
    <property type="evidence" value="ECO:0007669"/>
    <property type="project" value="InterPro"/>
</dbReference>
<sequence length="346" mass="38699">MIDVNFSIISGKRQVLRIKPETTVQEAKQTLSFIVDSPPHTITLLHKARVLHDNEKFGELDFTSRNFVAVGIKKKPVVLMKSKPIIESNQISPLKNLFGDSFASVRQHFLENPTSVPILIAFIAQTDPANARLLTENPQILLRFLGIAPDEFLSAINNMTQRNQISQELQLNELNTSQQQGANSESIANQNDQPNQEGANLNSNQPQENLDLDQQQSQQRENVALSISNTAIYTYSNEANENNDNIQPNMHSNSADRSTQSLNSINDQNISFSHEVNDQNVSIESTTHQDSENGDISQFLATMTQEDLNNLETVLATNVPLEEVIPVFLRMGKNVEATITALRQRQ</sequence>
<evidence type="ECO:0000313" key="3">
    <source>
        <dbReference type="EMBL" id="OHT08258.1"/>
    </source>
</evidence>
<feature type="region of interest" description="Disordered" evidence="1">
    <location>
        <begin position="240"/>
        <end position="261"/>
    </location>
</feature>
<dbReference type="EMBL" id="MLAK01000672">
    <property type="protein sequence ID" value="OHT08258.1"/>
    <property type="molecule type" value="Genomic_DNA"/>
</dbReference>